<dbReference type="InterPro" id="IPR003016">
    <property type="entry name" value="2-oxoA_DH_lipoyl-BS"/>
</dbReference>
<evidence type="ECO:0000313" key="4">
    <source>
        <dbReference type="EMBL" id="RFP79335.1"/>
    </source>
</evidence>
<sequence>MTTIARGRVELGLPADHWSGVDEGVQALLDRWLVAEGARVSAGQAVARAVLVKSTLDIVAPADGVLERILVPAGASFARDQAIGWLARG</sequence>
<keyword evidence="5" id="KW-1185">Reference proteome</keyword>
<name>A0A372EKC2_9BURK</name>
<keyword evidence="2" id="KW-0450">Lipoyl</keyword>
<evidence type="ECO:0000313" key="5">
    <source>
        <dbReference type="Proteomes" id="UP000261931"/>
    </source>
</evidence>
<protein>
    <submittedName>
        <fullName evidence="4">Biotin attachment protein</fullName>
    </submittedName>
</protein>
<gene>
    <name evidence="4" type="ORF">DY262_10195</name>
</gene>
<dbReference type="EMBL" id="QVLS01000005">
    <property type="protein sequence ID" value="RFP79335.1"/>
    <property type="molecule type" value="Genomic_DNA"/>
</dbReference>
<dbReference type="PROSITE" id="PS00189">
    <property type="entry name" value="LIPOYL"/>
    <property type="match status" value="1"/>
</dbReference>
<comment type="cofactor">
    <cofactor evidence="1">
        <name>(R)-lipoate</name>
        <dbReference type="ChEBI" id="CHEBI:83088"/>
    </cofactor>
</comment>
<organism evidence="4 5">
    <name type="scientific">Hydrogenophaga borbori</name>
    <dbReference type="NCBI Taxonomy" id="2294117"/>
    <lineage>
        <taxon>Bacteria</taxon>
        <taxon>Pseudomonadati</taxon>
        <taxon>Pseudomonadota</taxon>
        <taxon>Betaproteobacteria</taxon>
        <taxon>Burkholderiales</taxon>
        <taxon>Comamonadaceae</taxon>
        <taxon>Hydrogenophaga</taxon>
    </lineage>
</organism>
<dbReference type="CDD" id="cd06849">
    <property type="entry name" value="lipoyl_domain"/>
    <property type="match status" value="1"/>
</dbReference>
<dbReference type="Gene3D" id="2.40.50.100">
    <property type="match status" value="1"/>
</dbReference>
<dbReference type="RefSeq" id="WP_116958762.1">
    <property type="nucleotide sequence ID" value="NZ_JBBCKC010000037.1"/>
</dbReference>
<accession>A0A372EKC2</accession>
<dbReference type="Pfam" id="PF00364">
    <property type="entry name" value="Biotin_lipoyl"/>
    <property type="match status" value="1"/>
</dbReference>
<evidence type="ECO:0000259" key="3">
    <source>
        <dbReference type="Pfam" id="PF00364"/>
    </source>
</evidence>
<dbReference type="AlphaFoldDB" id="A0A372EKC2"/>
<dbReference type="Proteomes" id="UP000261931">
    <property type="component" value="Unassembled WGS sequence"/>
</dbReference>
<dbReference type="SUPFAM" id="SSF51230">
    <property type="entry name" value="Single hybrid motif"/>
    <property type="match status" value="1"/>
</dbReference>
<dbReference type="InterPro" id="IPR011053">
    <property type="entry name" value="Single_hybrid_motif"/>
</dbReference>
<reference evidence="4 5" key="1">
    <citation type="submission" date="2018-08" db="EMBL/GenBank/DDBJ databases">
        <title>Hydrogenophaga sp. LA-38 isolated from sludge.</title>
        <authorList>
            <person name="Im W.-T."/>
        </authorList>
    </citation>
    <scope>NUCLEOTIDE SEQUENCE [LARGE SCALE GENOMIC DNA]</scope>
    <source>
        <strain evidence="4 5">LA-38</strain>
    </source>
</reference>
<proteinExistence type="predicted"/>
<evidence type="ECO:0000256" key="2">
    <source>
        <dbReference type="ARBA" id="ARBA00022823"/>
    </source>
</evidence>
<feature type="domain" description="Lipoyl-binding" evidence="3">
    <location>
        <begin position="29"/>
        <end position="83"/>
    </location>
</feature>
<dbReference type="InterPro" id="IPR000089">
    <property type="entry name" value="Biotin_lipoyl"/>
</dbReference>
<evidence type="ECO:0000256" key="1">
    <source>
        <dbReference type="ARBA" id="ARBA00001938"/>
    </source>
</evidence>
<comment type="caution">
    <text evidence="4">The sequence shown here is derived from an EMBL/GenBank/DDBJ whole genome shotgun (WGS) entry which is preliminary data.</text>
</comment>